<dbReference type="Proteomes" id="UP001302020">
    <property type="component" value="Chromosome"/>
</dbReference>
<protein>
    <submittedName>
        <fullName evidence="2">Uncharacterized protein</fullName>
    </submittedName>
</protein>
<evidence type="ECO:0000313" key="2">
    <source>
        <dbReference type="EMBL" id="WOS39926.1"/>
    </source>
</evidence>
<reference evidence="2 3" key="1">
    <citation type="submission" date="2023-05" db="EMBL/GenBank/DDBJ databases">
        <title>Xanthomonas rydalmerenesis sp. nov., a novel Xanthomonas species isolated from Fragaria x ananassa.</title>
        <authorList>
            <person name="McKnight D.J.E."/>
            <person name="Wong-Bajracharya J."/>
            <person name="Okoh E.B."/>
            <person name="Snijders F."/>
            <person name="Lidbetter F."/>
            <person name="Webster J."/>
            <person name="Djordjevic S.P."/>
            <person name="Bogema D.R."/>
            <person name="Chapman T.A."/>
        </authorList>
    </citation>
    <scope>NUCLEOTIDE SEQUENCE [LARGE SCALE GENOMIC DNA]</scope>
    <source>
        <strain evidence="2 3">DAR34883</strain>
    </source>
</reference>
<proteinExistence type="predicted"/>
<sequence length="311" mass="34737">MSRADLWEDTIIIAMRDMQWSNFIESKKAEVLQYAAPDSSRNELPQPYPSGFVKFDGRAESKLSDVAIRDGERFFLFEVKSSLSKVRTEWRQKGEYLPKFLVERLSELVELAVTNELASEMLMLSLRGHFLTYWSADEYQGWLKGAITCSPYILACAAARNSKEIARRRGIRRPVGIQKNVLVALRENKANSPAIPLSDLMREKYCMQFSTSEEPLSLGLDQGEFLKYVAFLCGSGEAKNGFSLPTDKSAEARMHEPVHLVGLSTMGSHLKVMGSTADLAVVLKGKFEPNPRGEMKAKLSSQGSKASVPRG</sequence>
<dbReference type="EMBL" id="CP126172">
    <property type="protein sequence ID" value="WOS39926.1"/>
    <property type="molecule type" value="Genomic_DNA"/>
</dbReference>
<keyword evidence="3" id="KW-1185">Reference proteome</keyword>
<name>A0ABZ0JJG7_9XANT</name>
<feature type="region of interest" description="Disordered" evidence="1">
    <location>
        <begin position="290"/>
        <end position="311"/>
    </location>
</feature>
<gene>
    <name evidence="2" type="ORF">QN243_16125</name>
</gene>
<evidence type="ECO:0000313" key="3">
    <source>
        <dbReference type="Proteomes" id="UP001302020"/>
    </source>
</evidence>
<dbReference type="RefSeq" id="WP_317843663.1">
    <property type="nucleotide sequence ID" value="NZ_CP126170.1"/>
</dbReference>
<organism evidence="2 3">
    <name type="scientific">Xanthomonas rydalmerensis</name>
    <dbReference type="NCBI Taxonomy" id="3046274"/>
    <lineage>
        <taxon>Bacteria</taxon>
        <taxon>Pseudomonadati</taxon>
        <taxon>Pseudomonadota</taxon>
        <taxon>Gammaproteobacteria</taxon>
        <taxon>Lysobacterales</taxon>
        <taxon>Lysobacteraceae</taxon>
        <taxon>Xanthomonas</taxon>
    </lineage>
</organism>
<accession>A0ABZ0JJG7</accession>
<evidence type="ECO:0000256" key="1">
    <source>
        <dbReference type="SAM" id="MobiDB-lite"/>
    </source>
</evidence>